<dbReference type="InterPro" id="IPR036412">
    <property type="entry name" value="HAD-like_sf"/>
</dbReference>
<comment type="caution">
    <text evidence="1">The sequence shown here is derived from an EMBL/GenBank/DDBJ whole genome shotgun (WGS) entry which is preliminary data.</text>
</comment>
<dbReference type="InterPro" id="IPR052898">
    <property type="entry name" value="ACAD10-like"/>
</dbReference>
<dbReference type="InterPro" id="IPR023198">
    <property type="entry name" value="PGP-like_dom2"/>
</dbReference>
<dbReference type="InterPro" id="IPR006439">
    <property type="entry name" value="HAD-SF_hydro_IA"/>
</dbReference>
<dbReference type="Gene3D" id="1.10.150.240">
    <property type="entry name" value="Putative phosphatase, domain 2"/>
    <property type="match status" value="1"/>
</dbReference>
<proteinExistence type="predicted"/>
<dbReference type="EMBL" id="CAJGYM010000035">
    <property type="protein sequence ID" value="CAD6193365.1"/>
    <property type="molecule type" value="Genomic_DNA"/>
</dbReference>
<protein>
    <submittedName>
        <fullName evidence="1">Uncharacterized protein</fullName>
    </submittedName>
</protein>
<sequence>MIEFSLFFDFPTTSGFTERNATVYHSGRLRNPKALFISLMHRHGLLLATSLPKDLWQMSLKSASESSDDFYANPYKGVIFDYGEVLWMQSRNIHVYRQIEGDNGLFDNSLVPTLLSKELAEVLPKNFHEDLLTGVYTAKDFDQYFVAAYNRKYDTKLKNLKFFSATEYDKEAAYEVAVLHACCKLRKRGIKTILMLDTYHVDETRTGRKIPNMDIYFDHVVESCNEGLKKPDPRFYMAVLEKADLQSDEVIYIDDSKINCETAEMLGMRFIQAYNSMDMLEDLQEILGFELD</sequence>
<evidence type="ECO:0000313" key="1">
    <source>
        <dbReference type="EMBL" id="CAD6193365.1"/>
    </source>
</evidence>
<dbReference type="Pfam" id="PF00702">
    <property type="entry name" value="Hydrolase"/>
    <property type="match status" value="1"/>
</dbReference>
<name>A0A8S1HDQ9_9PELO</name>
<dbReference type="SFLD" id="SFLDS00003">
    <property type="entry name" value="Haloacid_Dehalogenase"/>
    <property type="match status" value="1"/>
</dbReference>
<dbReference type="AlphaFoldDB" id="A0A8S1HDQ9"/>
<dbReference type="CDD" id="cd02603">
    <property type="entry name" value="HAD_sEH-N_like"/>
    <property type="match status" value="1"/>
</dbReference>
<dbReference type="PANTHER" id="PTHR47829">
    <property type="entry name" value="HYDROLASE, PUTATIVE (AFU_ORTHOLOGUE AFUA_1G12880)-RELATED"/>
    <property type="match status" value="1"/>
</dbReference>
<dbReference type="OrthoDB" id="408373at2759"/>
<organism evidence="1 2">
    <name type="scientific">Caenorhabditis auriculariae</name>
    <dbReference type="NCBI Taxonomy" id="2777116"/>
    <lineage>
        <taxon>Eukaryota</taxon>
        <taxon>Metazoa</taxon>
        <taxon>Ecdysozoa</taxon>
        <taxon>Nematoda</taxon>
        <taxon>Chromadorea</taxon>
        <taxon>Rhabditida</taxon>
        <taxon>Rhabditina</taxon>
        <taxon>Rhabditomorpha</taxon>
        <taxon>Rhabditoidea</taxon>
        <taxon>Rhabditidae</taxon>
        <taxon>Peloderinae</taxon>
        <taxon>Caenorhabditis</taxon>
    </lineage>
</organism>
<dbReference type="SUPFAM" id="SSF56784">
    <property type="entry name" value="HAD-like"/>
    <property type="match status" value="1"/>
</dbReference>
<keyword evidence="2" id="KW-1185">Reference proteome</keyword>
<dbReference type="Gene3D" id="3.40.50.1000">
    <property type="entry name" value="HAD superfamily/HAD-like"/>
    <property type="match status" value="1"/>
</dbReference>
<dbReference type="InterPro" id="IPR023214">
    <property type="entry name" value="HAD_sf"/>
</dbReference>
<evidence type="ECO:0000313" key="2">
    <source>
        <dbReference type="Proteomes" id="UP000835052"/>
    </source>
</evidence>
<dbReference type="SFLD" id="SFLDG01129">
    <property type="entry name" value="C1.5:_HAD__Beta-PGM__Phosphata"/>
    <property type="match status" value="1"/>
</dbReference>
<dbReference type="PANTHER" id="PTHR47829:SF1">
    <property type="entry name" value="HAD FAMILY PHOSPHATASE"/>
    <property type="match status" value="1"/>
</dbReference>
<accession>A0A8S1HDQ9</accession>
<dbReference type="NCBIfam" id="TIGR01509">
    <property type="entry name" value="HAD-SF-IA-v3"/>
    <property type="match status" value="1"/>
</dbReference>
<gene>
    <name evidence="1" type="ORF">CAUJ_LOCUS9284</name>
</gene>
<reference evidence="1" key="1">
    <citation type="submission" date="2020-10" db="EMBL/GenBank/DDBJ databases">
        <authorList>
            <person name="Kikuchi T."/>
        </authorList>
    </citation>
    <scope>NUCLEOTIDE SEQUENCE</scope>
    <source>
        <strain evidence="1">NKZ352</strain>
    </source>
</reference>
<dbReference type="Proteomes" id="UP000835052">
    <property type="component" value="Unassembled WGS sequence"/>
</dbReference>